<dbReference type="GO" id="GO:0003886">
    <property type="term" value="F:DNA (cytosine-5-)-methyltransferase activity"/>
    <property type="evidence" value="ECO:0007669"/>
    <property type="project" value="UniProtKB-EC"/>
</dbReference>
<feature type="compositionally biased region" description="Pro residues" evidence="5">
    <location>
        <begin position="310"/>
        <end position="322"/>
    </location>
</feature>
<evidence type="ECO:0000256" key="2">
    <source>
        <dbReference type="ARBA" id="ARBA00022603"/>
    </source>
</evidence>
<dbReference type="OrthoDB" id="414133at2759"/>
<dbReference type="EC" id="2.1.1.37" evidence="1"/>
<dbReference type="InterPro" id="IPR050390">
    <property type="entry name" value="C5-Methyltransferase"/>
</dbReference>
<dbReference type="InterPro" id="IPR031303">
    <property type="entry name" value="C5_meth_CS"/>
</dbReference>
<dbReference type="PROSITE" id="PS00095">
    <property type="entry name" value="C5_MTASE_2"/>
    <property type="match status" value="1"/>
</dbReference>
<feature type="region of interest" description="Disordered" evidence="5">
    <location>
        <begin position="300"/>
        <end position="330"/>
    </location>
</feature>
<dbReference type="AlphaFoldDB" id="A0A8H4SV55"/>
<comment type="caution">
    <text evidence="6">The sequence shown here is derived from an EMBL/GenBank/DDBJ whole genome shotgun (WGS) entry which is preliminary data.</text>
</comment>
<dbReference type="Proteomes" id="UP000604273">
    <property type="component" value="Unassembled WGS sequence"/>
</dbReference>
<evidence type="ECO:0000256" key="3">
    <source>
        <dbReference type="ARBA" id="ARBA00022679"/>
    </source>
</evidence>
<proteinExistence type="predicted"/>
<keyword evidence="3" id="KW-0808">Transferase</keyword>
<dbReference type="Pfam" id="PF00145">
    <property type="entry name" value="DNA_methylase"/>
    <property type="match status" value="1"/>
</dbReference>
<dbReference type="InterPro" id="IPR029063">
    <property type="entry name" value="SAM-dependent_MTases_sf"/>
</dbReference>
<reference evidence="6" key="1">
    <citation type="journal article" date="2020" name="BMC Genomics">
        <title>Correction to: Identification and distribution of gene clusters required for synthesis of sphingolipid metabolism inhibitors in diverse species of the filamentous fungus Fusarium.</title>
        <authorList>
            <person name="Kim H.S."/>
            <person name="Lohmar J.M."/>
            <person name="Busman M."/>
            <person name="Brown D.W."/>
            <person name="Naumann T.A."/>
            <person name="Divon H.H."/>
            <person name="Lysoe E."/>
            <person name="Uhlig S."/>
            <person name="Proctor R.H."/>
        </authorList>
    </citation>
    <scope>NUCLEOTIDE SEQUENCE</scope>
    <source>
        <strain evidence="6">NRRL 45417</strain>
    </source>
</reference>
<evidence type="ECO:0000256" key="4">
    <source>
        <dbReference type="ARBA" id="ARBA00022691"/>
    </source>
</evidence>
<dbReference type="GO" id="GO:0003677">
    <property type="term" value="F:DNA binding"/>
    <property type="evidence" value="ECO:0007669"/>
    <property type="project" value="TreeGrafter"/>
</dbReference>
<dbReference type="PANTHER" id="PTHR10629">
    <property type="entry name" value="CYTOSINE-SPECIFIC METHYLTRANSFERASE"/>
    <property type="match status" value="1"/>
</dbReference>
<feature type="region of interest" description="Disordered" evidence="5">
    <location>
        <begin position="16"/>
        <end position="39"/>
    </location>
</feature>
<keyword evidence="7" id="KW-1185">Reference proteome</keyword>
<keyword evidence="2" id="KW-0489">Methyltransferase</keyword>
<dbReference type="SUPFAM" id="SSF53335">
    <property type="entry name" value="S-adenosyl-L-methionine-dependent methyltransferases"/>
    <property type="match status" value="1"/>
</dbReference>
<protein>
    <recommendedName>
        <fullName evidence="1">DNA (cytosine-5-)-methyltransferase</fullName>
        <ecNumber evidence="1">2.1.1.37</ecNumber>
    </recommendedName>
</protein>
<dbReference type="GO" id="GO:0032259">
    <property type="term" value="P:methylation"/>
    <property type="evidence" value="ECO:0007669"/>
    <property type="project" value="UniProtKB-KW"/>
</dbReference>
<sequence length="463" mass="50891">MRKRLLIIGAAPGEVLPTFPRDTHHAPREDPGTPRNTRYGEAGLRLVTVGRAIKEIPASGDDPVPAWRGGIGQKLDPEGLAPTILASGGAVGHPDGERNLTLAELAAIQGFPPDYEFRGCMTSRRRQIGNAFPPVVARGILRHIGIPTYRDMTNAEATRGAAQEVPPSLQMEAASVRRVAQIVRSPQGRARDDALQCRQPQYHQRPPRPAPHLAKHALDGIVDQLMGPFPSAWAALVIPTSVRTNRDGSESPEGFAAVASDIIWLPLWSSGNRLLRVGGPVAIVSHHAVAREPSCRGPCAPTRDLLGLPQNPPPPPPPPPLLTPLHTSQATQRKYNLAPAHLQYVPMPLLRSPPRRVCFSDIYIIIVLPNNDGCGASRTEFAPDGRCPRRNAEPLHRDAEPLHRDEGRQGPLGCALEEYGLWVTAARSLLRIHTEWHQHREDNRDHWVELWFEEEPGFRTTEV</sequence>
<feature type="compositionally biased region" description="Basic and acidic residues" evidence="5">
    <location>
        <begin position="21"/>
        <end position="32"/>
    </location>
</feature>
<name>A0A8H4SV55_9HYPO</name>
<organism evidence="6 7">
    <name type="scientific">Fusarium gaditjirri</name>
    <dbReference type="NCBI Taxonomy" id="282569"/>
    <lineage>
        <taxon>Eukaryota</taxon>
        <taxon>Fungi</taxon>
        <taxon>Dikarya</taxon>
        <taxon>Ascomycota</taxon>
        <taxon>Pezizomycotina</taxon>
        <taxon>Sordariomycetes</taxon>
        <taxon>Hypocreomycetidae</taxon>
        <taxon>Hypocreales</taxon>
        <taxon>Nectriaceae</taxon>
        <taxon>Fusarium</taxon>
        <taxon>Fusarium nisikadoi species complex</taxon>
    </lineage>
</organism>
<evidence type="ECO:0000256" key="5">
    <source>
        <dbReference type="SAM" id="MobiDB-lite"/>
    </source>
</evidence>
<dbReference type="GO" id="GO:0005634">
    <property type="term" value="C:nucleus"/>
    <property type="evidence" value="ECO:0007669"/>
    <property type="project" value="TreeGrafter"/>
</dbReference>
<accession>A0A8H4SV55</accession>
<gene>
    <name evidence="6" type="ORF">FGADI_11436</name>
</gene>
<dbReference type="GO" id="GO:0044027">
    <property type="term" value="P:negative regulation of gene expression via chromosomal CpG island methylation"/>
    <property type="evidence" value="ECO:0007669"/>
    <property type="project" value="TreeGrafter"/>
</dbReference>
<feature type="non-terminal residue" evidence="6">
    <location>
        <position position="1"/>
    </location>
</feature>
<dbReference type="PANTHER" id="PTHR10629:SF52">
    <property type="entry name" value="DNA (CYTOSINE-5)-METHYLTRANSFERASE 1"/>
    <property type="match status" value="1"/>
</dbReference>
<evidence type="ECO:0000313" key="7">
    <source>
        <dbReference type="Proteomes" id="UP000604273"/>
    </source>
</evidence>
<evidence type="ECO:0000313" key="6">
    <source>
        <dbReference type="EMBL" id="KAF4946107.1"/>
    </source>
</evidence>
<dbReference type="InterPro" id="IPR001525">
    <property type="entry name" value="C5_MeTfrase"/>
</dbReference>
<evidence type="ECO:0000256" key="1">
    <source>
        <dbReference type="ARBA" id="ARBA00011975"/>
    </source>
</evidence>
<reference evidence="6" key="2">
    <citation type="submission" date="2020-05" db="EMBL/GenBank/DDBJ databases">
        <authorList>
            <person name="Kim H.-S."/>
            <person name="Proctor R.H."/>
            <person name="Brown D.W."/>
        </authorList>
    </citation>
    <scope>NUCLEOTIDE SEQUENCE</scope>
    <source>
        <strain evidence="6">NRRL 45417</strain>
    </source>
</reference>
<dbReference type="EMBL" id="JABFAI010000336">
    <property type="protein sequence ID" value="KAF4946107.1"/>
    <property type="molecule type" value="Genomic_DNA"/>
</dbReference>
<keyword evidence="4" id="KW-0949">S-adenosyl-L-methionine</keyword>
<dbReference type="Gene3D" id="3.90.120.10">
    <property type="entry name" value="DNA Methylase, subunit A, domain 2"/>
    <property type="match status" value="1"/>
</dbReference>